<dbReference type="GO" id="GO:0009411">
    <property type="term" value="P:response to UV"/>
    <property type="evidence" value="ECO:0007669"/>
    <property type="project" value="InterPro"/>
</dbReference>
<comment type="caution">
    <text evidence="2">The sequence shown here is derived from an EMBL/GenBank/DDBJ whole genome shotgun (WGS) entry which is preliminary data.</text>
</comment>
<dbReference type="GO" id="GO:0000993">
    <property type="term" value="F:RNA polymerase II complex binding"/>
    <property type="evidence" value="ECO:0007669"/>
    <property type="project" value="TreeGrafter"/>
</dbReference>
<keyword evidence="3" id="KW-1185">Reference proteome</keyword>
<organism evidence="2 3">
    <name type="scientific">Citrus x changshan-huyou</name>
    <dbReference type="NCBI Taxonomy" id="2935761"/>
    <lineage>
        <taxon>Eukaryota</taxon>
        <taxon>Viridiplantae</taxon>
        <taxon>Streptophyta</taxon>
        <taxon>Embryophyta</taxon>
        <taxon>Tracheophyta</taxon>
        <taxon>Spermatophyta</taxon>
        <taxon>Magnoliopsida</taxon>
        <taxon>eudicotyledons</taxon>
        <taxon>Gunneridae</taxon>
        <taxon>Pentapetalae</taxon>
        <taxon>rosids</taxon>
        <taxon>malvids</taxon>
        <taxon>Sapindales</taxon>
        <taxon>Rutaceae</taxon>
        <taxon>Aurantioideae</taxon>
        <taxon>Citrus</taxon>
    </lineage>
</organism>
<protein>
    <submittedName>
        <fullName evidence="2">Uncharacterized protein</fullName>
    </submittedName>
</protein>
<accession>A0AAP0MTA4</accession>
<dbReference type="PANTHER" id="PTHR28670">
    <property type="entry name" value="UV-STIMULATED SCAFFOLD PROTEIN A"/>
    <property type="match status" value="1"/>
</dbReference>
<name>A0AAP0MTA4_9ROSI</name>
<evidence type="ECO:0000313" key="2">
    <source>
        <dbReference type="EMBL" id="KAK9222938.1"/>
    </source>
</evidence>
<dbReference type="Proteomes" id="UP001428341">
    <property type="component" value="Unassembled WGS sequence"/>
</dbReference>
<dbReference type="AlphaFoldDB" id="A0AAP0MTA4"/>
<dbReference type="EMBL" id="JBCGBO010000002">
    <property type="protein sequence ID" value="KAK9222938.1"/>
    <property type="molecule type" value="Genomic_DNA"/>
</dbReference>
<gene>
    <name evidence="2" type="ORF">WN944_011379</name>
</gene>
<dbReference type="GO" id="GO:0006283">
    <property type="term" value="P:transcription-coupled nucleotide-excision repair"/>
    <property type="evidence" value="ECO:0007669"/>
    <property type="project" value="TreeGrafter"/>
</dbReference>
<evidence type="ECO:0000313" key="3">
    <source>
        <dbReference type="Proteomes" id="UP001428341"/>
    </source>
</evidence>
<dbReference type="PANTHER" id="PTHR28670:SF1">
    <property type="entry name" value="UV-STIMULATED SCAFFOLD PROTEIN A"/>
    <property type="match status" value="1"/>
</dbReference>
<dbReference type="GO" id="GO:0005694">
    <property type="term" value="C:chromosome"/>
    <property type="evidence" value="ECO:0007669"/>
    <property type="project" value="TreeGrafter"/>
</dbReference>
<reference evidence="2 3" key="1">
    <citation type="submission" date="2024-05" db="EMBL/GenBank/DDBJ databases">
        <title>Haplotype-resolved chromosome-level genome assembly of Huyou (Citrus changshanensis).</title>
        <authorList>
            <person name="Miao C."/>
            <person name="Chen W."/>
            <person name="Wu Y."/>
            <person name="Wang L."/>
            <person name="Zhao S."/>
            <person name="Grierson D."/>
            <person name="Xu C."/>
            <person name="Chen K."/>
        </authorList>
    </citation>
    <scope>NUCLEOTIDE SEQUENCE [LARGE SCALE GENOMIC DNA]</scope>
    <source>
        <strain evidence="2">01-14</strain>
        <tissue evidence="2">Leaf</tissue>
    </source>
</reference>
<proteinExistence type="predicted"/>
<feature type="region of interest" description="Disordered" evidence="1">
    <location>
        <begin position="344"/>
        <end position="374"/>
    </location>
</feature>
<sequence>MEEEGGKVRALTDKATNSTKREVDPRLLKAIKSVVRYSDSELQLAAQTLMDLMKRETGKRDEDERDFTKQVLNAEAESFFDKEEIKSTIDDIGERLDIICAKEEIMLLDPLDDEEFEEFRSSELRQVRLDSLKEGEKIHEDEDTKVVFDALRELYNLLVTKHLALVQEWISVLIRVEVSDNRSRDKMLKEFIDIQNRLQLVKKKCEDSGCVLINNVKSLIEDELEEDFWEEGKIGSSESGSLNASSKHNSNLSMVLASSEVIDKASKGRNQKSYGIESMDNEGGKIDSTLLRSEQLAKQAIKNVRERDKEEARKRKIDKQLLNRAKLAEVREHNEAVLRDAALASTSRSAAAGDEAEDTNGRRSSSRNKKQTLASMLRKKVTTRDRLTQRLLNT</sequence>
<evidence type="ECO:0000256" key="1">
    <source>
        <dbReference type="SAM" id="MobiDB-lite"/>
    </source>
</evidence>
<dbReference type="InterPro" id="IPR018610">
    <property type="entry name" value="UVSSA"/>
</dbReference>